<dbReference type="InterPro" id="IPR017853">
    <property type="entry name" value="GH"/>
</dbReference>
<dbReference type="InterPro" id="IPR001547">
    <property type="entry name" value="Glyco_hydro_5"/>
</dbReference>
<keyword evidence="4" id="KW-0624">Polysaccharide degradation</keyword>
<dbReference type="EMBL" id="EU282866">
    <property type="protein sequence ID" value="ABX76048.1"/>
    <property type="molecule type" value="Genomic_DNA"/>
</dbReference>
<dbReference type="PANTHER" id="PTHR31297:SF41">
    <property type="entry name" value="ENDOGLUCANASE, PUTATIVE (AFU_ORTHOLOGUE AFUA_5G01830)-RELATED"/>
    <property type="match status" value="1"/>
</dbReference>
<sequence length="361" mass="40565">MGAGWNLGNTLDSNSGSLDNMWIEAWTARTPKDYETAWGQPQATRELIHMFKTAGFKSIRVPVTWYPHMGTITLYDDTKWDPSTWEGTEVDKAWMARVKEVVDYVIDEGMYCILNVHHDTGAESAAWLVASDDGFDAAKPRYQALWQQIATTFQDYGEKLLFESYNEMLDPYDSWCFASYASPARYDAAVAASAYSGINKYARLFVETVRATGGNNAERNLIVNTYGACSGDGTWNVHLKEPLMQFQLPEAPGHIAVQIHSYWEADRFDSQKADIDRLFTNIETCLRSRLGVPVIIGEWGGGTNQDSEANVRFASYFSTKARENGVAAFYWMGLSDGKDRATPQWTMPKTMAAILRAYGTE</sequence>
<evidence type="ECO:0000313" key="6">
    <source>
        <dbReference type="EMBL" id="ABX76048.1"/>
    </source>
</evidence>
<dbReference type="CAZy" id="GH5">
    <property type="family name" value="Glycoside Hydrolase Family 5"/>
</dbReference>
<keyword evidence="1" id="KW-0378">Hydrolase</keyword>
<dbReference type="AlphaFoldDB" id="A9UGW4"/>
<dbReference type="SUPFAM" id="SSF51445">
    <property type="entry name" value="(Trans)glycosidases"/>
    <property type="match status" value="1"/>
</dbReference>
<dbReference type="SMR" id="A9UGW4"/>
<evidence type="ECO:0000256" key="3">
    <source>
        <dbReference type="ARBA" id="ARBA00023295"/>
    </source>
</evidence>
<keyword evidence="3" id="KW-0326">Glycosidase</keyword>
<evidence type="ECO:0000256" key="2">
    <source>
        <dbReference type="ARBA" id="ARBA00023277"/>
    </source>
</evidence>
<reference evidence="6" key="1">
    <citation type="journal article" date="2009" name="Microbiol. Res.">
        <title>Isolation and characterization of novel cellulase genes from uncultured microorganisms in different environmental niches.</title>
        <authorList>
            <person name="Wang F."/>
            <person name="Li F."/>
            <person name="Chen G."/>
            <person name="Liu W."/>
        </authorList>
    </citation>
    <scope>NUCLEOTIDE SEQUENCE</scope>
</reference>
<proteinExistence type="predicted"/>
<name>A9UGW4_9ZZZZ</name>
<feature type="domain" description="Glycoside hydrolase family 5" evidence="5">
    <location>
        <begin position="32"/>
        <end position="332"/>
    </location>
</feature>
<dbReference type="GO" id="GO:0008422">
    <property type="term" value="F:beta-glucosidase activity"/>
    <property type="evidence" value="ECO:0007669"/>
    <property type="project" value="TreeGrafter"/>
</dbReference>
<organism evidence="6">
    <name type="scientific">unidentified microorganism</name>
    <dbReference type="NCBI Taxonomy" id="81726"/>
    <lineage>
        <taxon>unclassified sequences</taxon>
        <taxon>environmental samples</taxon>
    </lineage>
</organism>
<evidence type="ECO:0000256" key="4">
    <source>
        <dbReference type="ARBA" id="ARBA00023326"/>
    </source>
</evidence>
<dbReference type="Gene3D" id="3.20.20.80">
    <property type="entry name" value="Glycosidases"/>
    <property type="match status" value="1"/>
</dbReference>
<dbReference type="GO" id="GO:0005576">
    <property type="term" value="C:extracellular region"/>
    <property type="evidence" value="ECO:0007669"/>
    <property type="project" value="TreeGrafter"/>
</dbReference>
<dbReference type="PANTHER" id="PTHR31297">
    <property type="entry name" value="GLUCAN ENDO-1,6-BETA-GLUCOSIDASE B"/>
    <property type="match status" value="1"/>
</dbReference>
<accession>A9UGW4</accession>
<protein>
    <submittedName>
        <fullName evidence="6">Endoglucanase</fullName>
    </submittedName>
</protein>
<evidence type="ECO:0000256" key="1">
    <source>
        <dbReference type="ARBA" id="ARBA00022801"/>
    </source>
</evidence>
<gene>
    <name evidence="6" type="primary">umcels15</name>
</gene>
<dbReference type="Pfam" id="PF00150">
    <property type="entry name" value="Cellulase"/>
    <property type="match status" value="1"/>
</dbReference>
<evidence type="ECO:0000259" key="5">
    <source>
        <dbReference type="Pfam" id="PF00150"/>
    </source>
</evidence>
<keyword evidence="2" id="KW-0119">Carbohydrate metabolism</keyword>
<dbReference type="InterPro" id="IPR050386">
    <property type="entry name" value="Glycosyl_hydrolase_5"/>
</dbReference>
<dbReference type="GO" id="GO:0009251">
    <property type="term" value="P:glucan catabolic process"/>
    <property type="evidence" value="ECO:0007669"/>
    <property type="project" value="TreeGrafter"/>
</dbReference>